<evidence type="ECO:0000256" key="3">
    <source>
        <dbReference type="ARBA" id="ARBA00009183"/>
    </source>
</evidence>
<evidence type="ECO:0000313" key="12">
    <source>
        <dbReference type="EMBL" id="CAI9302080.1"/>
    </source>
</evidence>
<evidence type="ECO:0000256" key="7">
    <source>
        <dbReference type="ARBA" id="ARBA00023002"/>
    </source>
</evidence>
<evidence type="ECO:0000256" key="5">
    <source>
        <dbReference type="ARBA" id="ARBA00022827"/>
    </source>
</evidence>
<dbReference type="PRINTS" id="PR00368">
    <property type="entry name" value="FADPNR"/>
</dbReference>
<keyword evidence="6" id="KW-0521">NADP</keyword>
<comment type="pathway">
    <text evidence="2">Plant hormone metabolism; auxin biosynthesis.</text>
</comment>
<name>A0AA36EQL9_LACSI</name>
<dbReference type="GO" id="GO:0050660">
    <property type="term" value="F:flavin adenine dinucleotide binding"/>
    <property type="evidence" value="ECO:0007669"/>
    <property type="project" value="TreeGrafter"/>
</dbReference>
<dbReference type="InterPro" id="IPR036188">
    <property type="entry name" value="FAD/NAD-bd_sf"/>
</dbReference>
<evidence type="ECO:0000256" key="4">
    <source>
        <dbReference type="ARBA" id="ARBA00022630"/>
    </source>
</evidence>
<dbReference type="EMBL" id="OX465085">
    <property type="protein sequence ID" value="CAI9302080.1"/>
    <property type="molecule type" value="Genomic_DNA"/>
</dbReference>
<sequence length="743" mass="84212">MMKHETVVLIVGAGPAGLATSACLNLLSIPNLILERDDCYASLWQKKAYDCLSLHLAKNFCELPHMPFPASAPTFVPKYMFVQYLHKYVTRFNVDPLYNRNVESAWYDRVTKRWVVKAQNGVSGFVEEYVGEFLVVATGENSEGYIPSVNGLDSFTGSIIHSSEYENGKKFGYKNVLVVGAGNSGMEIAYDLFNWGAQTSIVVRSPVHVLPKELVQLGMYLLKYFSFSFVDKIVLMFSKLLYGDLCKYGIQRPTRGPFYLKRETGRSAVIDVGTVSRIKTGDIEVMKSIEEIKGDQIKFSNGQEKRFDAIVFATGFKTNVRKWFKHDGGLFNEKGMPHLKSPNHWKGVDGLYCAGFSSAGLFGISNDAKNIANDISQIVKKNLHSSFSGSELERSHNFLIHGISGRFCHRNSPPFNSNELSTSSSPNLQKKISILSPEQAFSNSKIATQRLNAIQQGLTIYYEKLRIIKVDYLILSPANQPISSIEHFKKERDYWKQVLLRIIVVMNSLAKHNLAFCGSNEKLYKKGNGNFLGVIEMLEKFEPVIKEHVRWITSEGLHVHYLGHLIQNELIFFLAEEIKKELIKKIKEAKYCSVILDYTPESSHKEQMTIIVRYLKLSYNFVTIEESFLGFLNVDDTSEKGLFDITLEVLKSLGLQIDDMCGQDYDNGANMKGKHQGVQKIFLDINPRALYTPCDFHSLNLTLCDMANNCVKGKNFFGFIQRIYTIFANSTKRWEILKDNVKA</sequence>
<dbReference type="InterPro" id="IPR025398">
    <property type="entry name" value="DUF4371"/>
</dbReference>
<dbReference type="EC" id="1.14.13.168" evidence="9"/>
<comment type="similarity">
    <text evidence="3">Belongs to the FMO family.</text>
</comment>
<organism evidence="12 13">
    <name type="scientific">Lactuca saligna</name>
    <name type="common">Willowleaf lettuce</name>
    <dbReference type="NCBI Taxonomy" id="75948"/>
    <lineage>
        <taxon>Eukaryota</taxon>
        <taxon>Viridiplantae</taxon>
        <taxon>Streptophyta</taxon>
        <taxon>Embryophyta</taxon>
        <taxon>Tracheophyta</taxon>
        <taxon>Spermatophyta</taxon>
        <taxon>Magnoliopsida</taxon>
        <taxon>eudicotyledons</taxon>
        <taxon>Gunneridae</taxon>
        <taxon>Pentapetalae</taxon>
        <taxon>asterids</taxon>
        <taxon>campanulids</taxon>
        <taxon>Asterales</taxon>
        <taxon>Asteraceae</taxon>
        <taxon>Cichorioideae</taxon>
        <taxon>Cichorieae</taxon>
        <taxon>Lactucinae</taxon>
        <taxon>Lactuca</taxon>
    </lineage>
</organism>
<dbReference type="Proteomes" id="UP001177003">
    <property type="component" value="Chromosome 9"/>
</dbReference>
<dbReference type="PANTHER" id="PTHR43539:SF9">
    <property type="entry name" value="INDOLE-3-PYRUVATE MONOOXYGENASE YUCCA11-RELATED"/>
    <property type="match status" value="1"/>
</dbReference>
<keyword evidence="8" id="KW-0073">Auxin biosynthesis</keyword>
<evidence type="ECO:0000256" key="9">
    <source>
        <dbReference type="ARBA" id="ARBA00039148"/>
    </source>
</evidence>
<gene>
    <name evidence="12" type="ORF">LSALG_LOCUS40588</name>
</gene>
<protein>
    <recommendedName>
        <fullName evidence="9">indole-3-pyruvate monooxygenase</fullName>
        <ecNumber evidence="9">1.14.13.168</ecNumber>
    </recommendedName>
</protein>
<dbReference type="GO" id="GO:0103075">
    <property type="term" value="F:indole-3-pyruvate monooxygenase activity"/>
    <property type="evidence" value="ECO:0007669"/>
    <property type="project" value="UniProtKB-EC"/>
</dbReference>
<proteinExistence type="inferred from homology"/>
<feature type="domain" description="DUF4371" evidence="11">
    <location>
        <begin position="500"/>
        <end position="677"/>
    </location>
</feature>
<dbReference type="InterPro" id="IPR050982">
    <property type="entry name" value="Auxin_biosynth/cation_transpt"/>
</dbReference>
<dbReference type="SUPFAM" id="SSF53098">
    <property type="entry name" value="Ribonuclease H-like"/>
    <property type="match status" value="1"/>
</dbReference>
<keyword evidence="13" id="KW-1185">Reference proteome</keyword>
<dbReference type="Gene3D" id="3.50.50.60">
    <property type="entry name" value="FAD/NAD(P)-binding domain"/>
    <property type="match status" value="1"/>
</dbReference>
<evidence type="ECO:0000313" key="13">
    <source>
        <dbReference type="Proteomes" id="UP001177003"/>
    </source>
</evidence>
<dbReference type="PRINTS" id="PR00411">
    <property type="entry name" value="PNDRDTASEI"/>
</dbReference>
<dbReference type="PANTHER" id="PTHR43539">
    <property type="entry name" value="FLAVIN-BINDING MONOOXYGENASE-LIKE PROTEIN (AFU_ORTHOLOGUE AFUA_4G09220)"/>
    <property type="match status" value="1"/>
</dbReference>
<evidence type="ECO:0000256" key="6">
    <source>
        <dbReference type="ARBA" id="ARBA00022857"/>
    </source>
</evidence>
<evidence type="ECO:0000256" key="2">
    <source>
        <dbReference type="ARBA" id="ARBA00004814"/>
    </source>
</evidence>
<evidence type="ECO:0000256" key="1">
    <source>
        <dbReference type="ARBA" id="ARBA00001974"/>
    </source>
</evidence>
<comment type="cofactor">
    <cofactor evidence="1">
        <name>FAD</name>
        <dbReference type="ChEBI" id="CHEBI:57692"/>
    </cofactor>
</comment>
<reference evidence="12" key="1">
    <citation type="submission" date="2023-04" db="EMBL/GenBank/DDBJ databases">
        <authorList>
            <person name="Vijverberg K."/>
            <person name="Xiong W."/>
            <person name="Schranz E."/>
        </authorList>
    </citation>
    <scope>NUCLEOTIDE SEQUENCE</scope>
</reference>
<evidence type="ECO:0000256" key="8">
    <source>
        <dbReference type="ARBA" id="ARBA00023070"/>
    </source>
</evidence>
<keyword evidence="7" id="KW-0560">Oxidoreductase</keyword>
<evidence type="ECO:0000256" key="10">
    <source>
        <dbReference type="ARBA" id="ARBA00047707"/>
    </source>
</evidence>
<dbReference type="InterPro" id="IPR012337">
    <property type="entry name" value="RNaseH-like_sf"/>
</dbReference>
<dbReference type="SUPFAM" id="SSF51905">
    <property type="entry name" value="FAD/NAD(P)-binding domain"/>
    <property type="match status" value="2"/>
</dbReference>
<comment type="catalytic activity">
    <reaction evidence="10">
        <text>indole-3-pyruvate + NADPH + O2 + H(+) = (indol-3-yl)acetate + CO2 + NADP(+) + H2O</text>
        <dbReference type="Rhea" id="RHEA:34331"/>
        <dbReference type="ChEBI" id="CHEBI:15377"/>
        <dbReference type="ChEBI" id="CHEBI:15378"/>
        <dbReference type="ChEBI" id="CHEBI:15379"/>
        <dbReference type="ChEBI" id="CHEBI:16526"/>
        <dbReference type="ChEBI" id="CHEBI:17640"/>
        <dbReference type="ChEBI" id="CHEBI:30854"/>
        <dbReference type="ChEBI" id="CHEBI:57783"/>
        <dbReference type="ChEBI" id="CHEBI:58349"/>
        <dbReference type="EC" id="1.14.13.168"/>
    </reaction>
</comment>
<dbReference type="Pfam" id="PF13738">
    <property type="entry name" value="Pyr_redox_3"/>
    <property type="match status" value="1"/>
</dbReference>
<dbReference type="PROSITE" id="PS51257">
    <property type="entry name" value="PROKAR_LIPOPROTEIN"/>
    <property type="match status" value="1"/>
</dbReference>
<keyword evidence="5" id="KW-0274">FAD</keyword>
<dbReference type="AlphaFoldDB" id="A0AA36EQL9"/>
<dbReference type="GO" id="GO:0009851">
    <property type="term" value="P:auxin biosynthetic process"/>
    <property type="evidence" value="ECO:0007669"/>
    <property type="project" value="UniProtKB-KW"/>
</dbReference>
<accession>A0AA36EQL9</accession>
<keyword evidence="4" id="KW-0285">Flavoprotein</keyword>
<evidence type="ECO:0000259" key="11">
    <source>
        <dbReference type="Pfam" id="PF14291"/>
    </source>
</evidence>
<dbReference type="Pfam" id="PF14291">
    <property type="entry name" value="DUF4371"/>
    <property type="match status" value="1"/>
</dbReference>